<dbReference type="Pfam" id="PF05690">
    <property type="entry name" value="ThiG"/>
    <property type="match status" value="1"/>
</dbReference>
<dbReference type="InterPro" id="IPR008867">
    <property type="entry name" value="ThiG"/>
</dbReference>
<comment type="similarity">
    <text evidence="8">Belongs to the ThiG family.</text>
</comment>
<dbReference type="HAMAP" id="MF_00443">
    <property type="entry name" value="ThiG"/>
    <property type="match status" value="1"/>
</dbReference>
<proteinExistence type="inferred from homology"/>
<dbReference type="PANTHER" id="PTHR34266">
    <property type="entry name" value="THIAZOLE SYNTHASE"/>
    <property type="match status" value="1"/>
</dbReference>
<evidence type="ECO:0000256" key="7">
    <source>
        <dbReference type="ARBA" id="ARBA00049897"/>
    </source>
</evidence>
<feature type="binding site" evidence="8">
    <location>
        <position position="165"/>
    </location>
    <ligand>
        <name>1-deoxy-D-xylulose 5-phosphate</name>
        <dbReference type="ChEBI" id="CHEBI:57792"/>
    </ligand>
</feature>
<evidence type="ECO:0000256" key="2">
    <source>
        <dbReference type="ARBA" id="ARBA00004948"/>
    </source>
</evidence>
<dbReference type="OrthoDB" id="9805935at2"/>
<dbReference type="EMBL" id="RBZU01000016">
    <property type="protein sequence ID" value="RKP45788.1"/>
    <property type="molecule type" value="Genomic_DNA"/>
</dbReference>
<evidence type="ECO:0000256" key="5">
    <source>
        <dbReference type="ARBA" id="ARBA00022977"/>
    </source>
</evidence>
<evidence type="ECO:0000256" key="8">
    <source>
        <dbReference type="HAMAP-Rule" id="MF_00443"/>
    </source>
</evidence>
<dbReference type="SUPFAM" id="SSF110399">
    <property type="entry name" value="ThiG-like"/>
    <property type="match status" value="1"/>
</dbReference>
<comment type="caution">
    <text evidence="10">The sequence shown here is derived from an EMBL/GenBank/DDBJ whole genome shotgun (WGS) entry which is preliminary data.</text>
</comment>
<feature type="active site" description="Schiff-base intermediate with DXP" evidence="8">
    <location>
        <position position="104"/>
    </location>
</feature>
<comment type="subcellular location">
    <subcellularLocation>
        <location evidence="8">Cytoplasm</location>
    </subcellularLocation>
</comment>
<dbReference type="EC" id="2.8.1.10" evidence="3 8"/>
<dbReference type="InterPro" id="IPR033983">
    <property type="entry name" value="Thiazole_synthase_ThiG"/>
</dbReference>
<organism evidence="10 11">
    <name type="scientific">Pararobbsia silviterrae</name>
    <dbReference type="NCBI Taxonomy" id="1792498"/>
    <lineage>
        <taxon>Bacteria</taxon>
        <taxon>Pseudomonadati</taxon>
        <taxon>Pseudomonadota</taxon>
        <taxon>Betaproteobacteria</taxon>
        <taxon>Burkholderiales</taxon>
        <taxon>Burkholderiaceae</taxon>
        <taxon>Pararobbsia</taxon>
    </lineage>
</organism>
<comment type="pathway">
    <text evidence="2 8">Cofactor biosynthesis; thiamine diphosphate biosynthesis.</text>
</comment>
<dbReference type="UniPathway" id="UPA00060"/>
<comment type="catalytic activity">
    <reaction evidence="7 8">
        <text>[ThiS sulfur-carrier protein]-C-terminal-Gly-aminoethanethioate + 2-iminoacetate + 1-deoxy-D-xylulose 5-phosphate = [ThiS sulfur-carrier protein]-C-terminal Gly-Gly + 2-[(2R,5Z)-2-carboxy-4-methylthiazol-5(2H)-ylidene]ethyl phosphate + 2 H2O + H(+)</text>
        <dbReference type="Rhea" id="RHEA:26297"/>
        <dbReference type="Rhea" id="RHEA-COMP:12909"/>
        <dbReference type="Rhea" id="RHEA-COMP:19908"/>
        <dbReference type="ChEBI" id="CHEBI:15377"/>
        <dbReference type="ChEBI" id="CHEBI:15378"/>
        <dbReference type="ChEBI" id="CHEBI:57792"/>
        <dbReference type="ChEBI" id="CHEBI:62899"/>
        <dbReference type="ChEBI" id="CHEBI:77846"/>
        <dbReference type="ChEBI" id="CHEBI:90778"/>
        <dbReference type="ChEBI" id="CHEBI:232372"/>
        <dbReference type="EC" id="2.8.1.10"/>
    </reaction>
</comment>
<dbReference type="GO" id="GO:1990107">
    <property type="term" value="F:thiazole synthase activity"/>
    <property type="evidence" value="ECO:0007669"/>
    <property type="project" value="UniProtKB-EC"/>
</dbReference>
<keyword evidence="4 8" id="KW-0808">Transferase</keyword>
<keyword evidence="5 8" id="KW-0784">Thiamine biosynthesis</keyword>
<dbReference type="Gene3D" id="3.20.20.70">
    <property type="entry name" value="Aldolase class I"/>
    <property type="match status" value="1"/>
</dbReference>
<evidence type="ECO:0000313" key="10">
    <source>
        <dbReference type="EMBL" id="RKP45788.1"/>
    </source>
</evidence>
<evidence type="ECO:0000313" key="11">
    <source>
        <dbReference type="Proteomes" id="UP000270342"/>
    </source>
</evidence>
<keyword evidence="8" id="KW-0963">Cytoplasm</keyword>
<keyword evidence="6 8" id="KW-0704">Schiff base</keyword>
<name>A0A494X513_9BURK</name>
<feature type="domain" description="Thiazole synthase ThiG" evidence="9">
    <location>
        <begin position="11"/>
        <end position="257"/>
    </location>
</feature>
<dbReference type="AlphaFoldDB" id="A0A494X513"/>
<dbReference type="PANTHER" id="PTHR34266:SF2">
    <property type="entry name" value="THIAZOLE SYNTHASE"/>
    <property type="match status" value="1"/>
</dbReference>
<feature type="binding site" evidence="8">
    <location>
        <begin position="192"/>
        <end position="193"/>
    </location>
    <ligand>
        <name>1-deoxy-D-xylulose 5-phosphate</name>
        <dbReference type="ChEBI" id="CHEBI:57792"/>
    </ligand>
</feature>
<dbReference type="Proteomes" id="UP000270342">
    <property type="component" value="Unassembled WGS sequence"/>
</dbReference>
<evidence type="ECO:0000256" key="3">
    <source>
        <dbReference type="ARBA" id="ARBA00011960"/>
    </source>
</evidence>
<comment type="subunit">
    <text evidence="8">Homotetramer. Forms heterodimers with either ThiH or ThiS.</text>
</comment>
<feature type="binding site" evidence="8">
    <location>
        <begin position="214"/>
        <end position="215"/>
    </location>
    <ligand>
        <name>1-deoxy-D-xylulose 5-phosphate</name>
        <dbReference type="ChEBI" id="CHEBI:57792"/>
    </ligand>
</feature>
<reference evidence="10 11" key="1">
    <citation type="submission" date="2018-10" db="EMBL/GenBank/DDBJ databases">
        <title>Robbsia sp. DHC34, isolated from soil.</title>
        <authorList>
            <person name="Gao Z.-H."/>
            <person name="Qiu L.-H."/>
        </authorList>
    </citation>
    <scope>NUCLEOTIDE SEQUENCE [LARGE SCALE GENOMIC DNA]</scope>
    <source>
        <strain evidence="10 11">DHC34</strain>
    </source>
</reference>
<accession>A0A494X513</accession>
<dbReference type="InterPro" id="IPR013785">
    <property type="entry name" value="Aldolase_TIM"/>
</dbReference>
<keyword evidence="11" id="KW-1185">Reference proteome</keyword>
<evidence type="ECO:0000256" key="4">
    <source>
        <dbReference type="ARBA" id="ARBA00022679"/>
    </source>
</evidence>
<dbReference type="GO" id="GO:0009229">
    <property type="term" value="P:thiamine diphosphate biosynthetic process"/>
    <property type="evidence" value="ECO:0007669"/>
    <property type="project" value="UniProtKB-UniRule"/>
</dbReference>
<dbReference type="GO" id="GO:0005737">
    <property type="term" value="C:cytoplasm"/>
    <property type="evidence" value="ECO:0007669"/>
    <property type="project" value="UniProtKB-SubCell"/>
</dbReference>
<dbReference type="CDD" id="cd04728">
    <property type="entry name" value="ThiG"/>
    <property type="match status" value="1"/>
</dbReference>
<gene>
    <name evidence="8" type="primary">thiG</name>
    <name evidence="10" type="ORF">D7S86_25655</name>
</gene>
<protein>
    <recommendedName>
        <fullName evidence="3 8">Thiazole synthase</fullName>
        <ecNumber evidence="3 8">2.8.1.10</ecNumber>
    </recommendedName>
</protein>
<evidence type="ECO:0000259" key="9">
    <source>
        <dbReference type="Pfam" id="PF05690"/>
    </source>
</evidence>
<sequence>MKDNMEDTLVLYGERFASRVLLGTARYPSLATLGESIEVCGPGMVTVALRRQMAADADGTVGFFEMLKQYAVPLLPNTAGCHSVQEVLTTAEMAREVFETDWIKLELIGDDYTLQPDPIGLVDAASQLVRAGFKVLPYCTEDLVVGRRLLDAGCQALMPWGAPIGTGKGIVNPYGLRVLRDRLPDVPLIVDAGLGVPSHACQVMEWGFDGVLLNTAVSQAASPARMAHAFAQAVEAGRAAYLAGPMAERESAQASTPTVGMPFWHHEAGHLA</sequence>
<evidence type="ECO:0000256" key="1">
    <source>
        <dbReference type="ARBA" id="ARBA00002834"/>
    </source>
</evidence>
<evidence type="ECO:0000256" key="6">
    <source>
        <dbReference type="ARBA" id="ARBA00023270"/>
    </source>
</evidence>
<comment type="function">
    <text evidence="1 8">Catalyzes the rearrangement of 1-deoxy-D-xylulose 5-phosphate (DXP) to produce the thiazole phosphate moiety of thiamine. Sulfur is provided by the thiocarboxylate moiety of the carrier protein ThiS. In vitro, sulfur can be provided by H(2)S.</text>
</comment>